<organism evidence="2 4">
    <name type="scientific">Rhodococcus opacus</name>
    <name type="common">Nocardia opaca</name>
    <dbReference type="NCBI Taxonomy" id="37919"/>
    <lineage>
        <taxon>Bacteria</taxon>
        <taxon>Bacillati</taxon>
        <taxon>Actinomycetota</taxon>
        <taxon>Actinomycetes</taxon>
        <taxon>Mycobacteriales</taxon>
        <taxon>Nocardiaceae</taxon>
        <taxon>Rhodococcus</taxon>
    </lineage>
</organism>
<dbReference type="EMBL" id="CP130953">
    <property type="protein sequence ID" value="WLF50248.1"/>
    <property type="molecule type" value="Genomic_DNA"/>
</dbReference>
<sequence length="56" mass="5977">MRSREAPPLDALIDCIAVARKAGVDELATLDDATALAEAHEVWQLLSLAEYLALVG</sequence>
<dbReference type="Proteomes" id="UP001066327">
    <property type="component" value="Unassembled WGS sequence"/>
</dbReference>
<gene>
    <name evidence="1" type="ORF">O4328_26270</name>
    <name evidence="2" type="ORF">Q5707_15205</name>
</gene>
<keyword evidence="3" id="KW-1185">Reference proteome</keyword>
<reference evidence="1" key="1">
    <citation type="submission" date="2022-12" db="EMBL/GenBank/DDBJ databases">
        <authorList>
            <person name="Krivoruchko A.V."/>
            <person name="Elkin A."/>
        </authorList>
    </citation>
    <scope>NUCLEOTIDE SEQUENCE</scope>
    <source>
        <strain evidence="1">IEGM 249</strain>
    </source>
</reference>
<dbReference type="EMBL" id="JAPWIS010000015">
    <property type="protein sequence ID" value="MCZ4587145.1"/>
    <property type="molecule type" value="Genomic_DNA"/>
</dbReference>
<evidence type="ECO:0000313" key="3">
    <source>
        <dbReference type="Proteomes" id="UP001066327"/>
    </source>
</evidence>
<evidence type="ECO:0000313" key="4">
    <source>
        <dbReference type="Proteomes" id="UP001231166"/>
    </source>
</evidence>
<protein>
    <submittedName>
        <fullName evidence="2">Uncharacterized protein</fullName>
    </submittedName>
</protein>
<reference evidence="2" key="2">
    <citation type="submission" date="2023-07" db="EMBL/GenBank/DDBJ databases">
        <title>Genomic analysis of Rhodococcus opacus VOC-14 with glycol ethers degradation activity.</title>
        <authorList>
            <person name="Narkevich D.A."/>
            <person name="Hlushen A.M."/>
            <person name="Akhremchuk A.E."/>
            <person name="Sikolenko M.A."/>
            <person name="Valentovich L.N."/>
        </authorList>
    </citation>
    <scope>NUCLEOTIDE SEQUENCE</scope>
    <source>
        <strain evidence="2">VOC-14</strain>
    </source>
</reference>
<dbReference type="RefSeq" id="WP_155756112.1">
    <property type="nucleotide sequence ID" value="NZ_CAJUXZ010000012.1"/>
</dbReference>
<accession>A0AAX3YLY5</accession>
<dbReference type="Proteomes" id="UP001231166">
    <property type="component" value="Chromosome"/>
</dbReference>
<dbReference type="AlphaFoldDB" id="A0AAX3YLY5"/>
<evidence type="ECO:0000313" key="2">
    <source>
        <dbReference type="EMBL" id="WLF50248.1"/>
    </source>
</evidence>
<evidence type="ECO:0000313" key="1">
    <source>
        <dbReference type="EMBL" id="MCZ4587145.1"/>
    </source>
</evidence>
<proteinExistence type="predicted"/>
<name>A0AAX3YLY5_RHOOP</name>